<dbReference type="EMBL" id="JACHKF010000001">
    <property type="protein sequence ID" value="MBB6570455.1"/>
    <property type="molecule type" value="Genomic_DNA"/>
</dbReference>
<keyword evidence="5" id="KW-1185">Reference proteome</keyword>
<name>A0A7Y4L6I2_9ACTN</name>
<comment type="caution">
    <text evidence="4">The sequence shown here is derived from an EMBL/GenBank/DDBJ whole genome shotgun (WGS) entry which is preliminary data.</text>
</comment>
<dbReference type="Pfam" id="PF18082">
    <property type="entry name" value="NAT_N"/>
    <property type="match status" value="1"/>
</dbReference>
<reference evidence="3 6" key="2">
    <citation type="submission" date="2020-08" db="EMBL/GenBank/DDBJ databases">
        <title>Sequencing the genomes of 1000 actinobacteria strains.</title>
        <authorList>
            <person name="Klenk H.-P."/>
        </authorList>
    </citation>
    <scope>NUCLEOTIDE SEQUENCE [LARGE SCALE GENOMIC DNA]</scope>
    <source>
        <strain evidence="3 6">DSM 15626</strain>
    </source>
</reference>
<dbReference type="InterPro" id="IPR041273">
    <property type="entry name" value="NAT_N"/>
</dbReference>
<sequence>MGVQAPEASARRIRQQLDLPDSAQAGLEVLAGLQPSADSLQLPDDAEAVDAMRWLDISPVDRADVLSARPSRTDDEGVWWIIERCGRQLRATMGSTGPLSDWPDLSGYGPVGRFAYVWVFVAALPAVRAYHAERGISPEVSREILRVIADQMANRRAIFGTGGLHTQNWVTHHFRGAIYALGRLHCERLVLAPGTVVDDGGPGSGDAVLGLHIPEGRLTPESVDASLSAASIFFGRHFPEESYRYAVCTSWVLDPQLVEYLGAETNIIRFQQRFTLRPAGSTDDAATVVEFLFKRPLAQLHDLPRSTTLQRAVVDHIEADRPWHFRTGWLRLPEGD</sequence>
<feature type="domain" description="N-acyltransferase N-terminal" evidence="1">
    <location>
        <begin position="47"/>
        <end position="176"/>
    </location>
</feature>
<dbReference type="AlphaFoldDB" id="A0A7Y4L6I2"/>
<dbReference type="RefSeq" id="WP_171678594.1">
    <property type="nucleotide sequence ID" value="NZ_BAAAGT010000017.1"/>
</dbReference>
<gene>
    <name evidence="3" type="ORF">HNR71_006092</name>
    <name evidence="4" type="ORF">HPO96_34210</name>
</gene>
<dbReference type="Pfam" id="PF18164">
    <property type="entry name" value="GNAT_C"/>
    <property type="match status" value="1"/>
</dbReference>
<protein>
    <submittedName>
        <fullName evidence="4">DUF5596 domain-containing protein</fullName>
    </submittedName>
</protein>
<evidence type="ECO:0000313" key="5">
    <source>
        <dbReference type="Proteomes" id="UP000534306"/>
    </source>
</evidence>
<dbReference type="Proteomes" id="UP000534306">
    <property type="component" value="Unassembled WGS sequence"/>
</dbReference>
<dbReference type="EMBL" id="JABJRC010000011">
    <property type="protein sequence ID" value="NOL45315.1"/>
    <property type="molecule type" value="Genomic_DNA"/>
</dbReference>
<evidence type="ECO:0000313" key="3">
    <source>
        <dbReference type="EMBL" id="MBB6570455.1"/>
    </source>
</evidence>
<dbReference type="Gene3D" id="3.40.630.120">
    <property type="match status" value="1"/>
</dbReference>
<evidence type="ECO:0000313" key="4">
    <source>
        <dbReference type="EMBL" id="NOL45315.1"/>
    </source>
</evidence>
<reference evidence="4 5" key="1">
    <citation type="submission" date="2020-05" db="EMBL/GenBank/DDBJ databases">
        <title>Genome sequence of Kribbella sandramycini ATCC 39419.</title>
        <authorList>
            <person name="Maclea K.S."/>
            <person name="Fair J.L."/>
        </authorList>
    </citation>
    <scope>NUCLEOTIDE SEQUENCE [LARGE SCALE GENOMIC DNA]</scope>
    <source>
        <strain evidence="4 5">ATCC 39419</strain>
    </source>
</reference>
<evidence type="ECO:0000313" key="6">
    <source>
        <dbReference type="Proteomes" id="UP000553957"/>
    </source>
</evidence>
<evidence type="ECO:0000259" key="1">
    <source>
        <dbReference type="Pfam" id="PF18082"/>
    </source>
</evidence>
<dbReference type="Proteomes" id="UP000553957">
    <property type="component" value="Unassembled WGS sequence"/>
</dbReference>
<proteinExistence type="predicted"/>
<accession>A0A7Y4L6I2</accession>
<dbReference type="InterPro" id="IPR041644">
    <property type="entry name" value="GNAT_C"/>
</dbReference>
<feature type="domain" description="GNAT-like C-terminal" evidence="2">
    <location>
        <begin position="178"/>
        <end position="330"/>
    </location>
</feature>
<organism evidence="4 5">
    <name type="scientific">Kribbella sandramycini</name>
    <dbReference type="NCBI Taxonomy" id="60450"/>
    <lineage>
        <taxon>Bacteria</taxon>
        <taxon>Bacillati</taxon>
        <taxon>Actinomycetota</taxon>
        <taxon>Actinomycetes</taxon>
        <taxon>Propionibacteriales</taxon>
        <taxon>Kribbellaceae</taxon>
        <taxon>Kribbella</taxon>
    </lineage>
</organism>
<evidence type="ECO:0000259" key="2">
    <source>
        <dbReference type="Pfam" id="PF18164"/>
    </source>
</evidence>